<sequence>MSAPGYLTTIKKSGTATSMTSEAMSTNSTVSNTFQLDAAAKRILNRDGTFVVREAGTTAPVSAASVVIDYLFGKVTLSSATTSAITLSGSYMPMTEIAGANSFTLEQIRDSLDDTDFTSVGWRSRIVGIKDVSLTLGRWQTLGDDFFSLIDSGESVVAEIQPGGAGDVGRGWFKIETEGFSGDIGSLESADVTLQVDASTLTDFSWGSA</sequence>
<comment type="caution">
    <text evidence="1">The sequence shown here is derived from an EMBL/GenBank/DDBJ whole genome shotgun (WGS) entry which is preliminary data.</text>
</comment>
<accession>A0A0F9WUQ1</accession>
<evidence type="ECO:0000313" key="1">
    <source>
        <dbReference type="EMBL" id="KKN90086.1"/>
    </source>
</evidence>
<protein>
    <submittedName>
        <fullName evidence="1">Uncharacterized protein</fullName>
    </submittedName>
</protein>
<gene>
    <name evidence="1" type="ORF">LCGC14_0231990</name>
</gene>
<dbReference type="EMBL" id="LAZR01000113">
    <property type="protein sequence ID" value="KKN90086.1"/>
    <property type="molecule type" value="Genomic_DNA"/>
</dbReference>
<name>A0A0F9WUQ1_9ZZZZ</name>
<dbReference type="AlphaFoldDB" id="A0A0F9WUQ1"/>
<reference evidence="1" key="1">
    <citation type="journal article" date="2015" name="Nature">
        <title>Complex archaea that bridge the gap between prokaryotes and eukaryotes.</title>
        <authorList>
            <person name="Spang A."/>
            <person name="Saw J.H."/>
            <person name="Jorgensen S.L."/>
            <person name="Zaremba-Niedzwiedzka K."/>
            <person name="Martijn J."/>
            <person name="Lind A.E."/>
            <person name="van Eijk R."/>
            <person name="Schleper C."/>
            <person name="Guy L."/>
            <person name="Ettema T.J."/>
        </authorList>
    </citation>
    <scope>NUCLEOTIDE SEQUENCE</scope>
</reference>
<proteinExistence type="predicted"/>
<organism evidence="1">
    <name type="scientific">marine sediment metagenome</name>
    <dbReference type="NCBI Taxonomy" id="412755"/>
    <lineage>
        <taxon>unclassified sequences</taxon>
        <taxon>metagenomes</taxon>
        <taxon>ecological metagenomes</taxon>
    </lineage>
</organism>